<protein>
    <submittedName>
        <fullName evidence="2">DUF1559 domain-containing protein</fullName>
    </submittedName>
</protein>
<dbReference type="Pfam" id="PF07596">
    <property type="entry name" value="SBP_bac_10"/>
    <property type="match status" value="1"/>
</dbReference>
<dbReference type="NCBIfam" id="TIGR02532">
    <property type="entry name" value="IV_pilin_GFxxxE"/>
    <property type="match status" value="1"/>
</dbReference>
<dbReference type="Proteomes" id="UP001272242">
    <property type="component" value="Unassembled WGS sequence"/>
</dbReference>
<gene>
    <name evidence="2" type="ORF">R5W23_002054</name>
</gene>
<accession>A0ABU5EZU5</accession>
<organism evidence="2 3">
    <name type="scientific">Gemmata algarum</name>
    <dbReference type="NCBI Taxonomy" id="2975278"/>
    <lineage>
        <taxon>Bacteria</taxon>
        <taxon>Pseudomonadati</taxon>
        <taxon>Planctomycetota</taxon>
        <taxon>Planctomycetia</taxon>
        <taxon>Gemmatales</taxon>
        <taxon>Gemmataceae</taxon>
        <taxon>Gemmata</taxon>
    </lineage>
</organism>
<comment type="caution">
    <text evidence="2">The sequence shown here is derived from an EMBL/GenBank/DDBJ whole genome shotgun (WGS) entry which is preliminary data.</text>
</comment>
<dbReference type="PANTHER" id="PTHR30093">
    <property type="entry name" value="GENERAL SECRETION PATHWAY PROTEIN G"/>
    <property type="match status" value="1"/>
</dbReference>
<feature type="domain" description="DUF1559" evidence="1">
    <location>
        <begin position="32"/>
        <end position="92"/>
    </location>
</feature>
<evidence type="ECO:0000313" key="3">
    <source>
        <dbReference type="Proteomes" id="UP001272242"/>
    </source>
</evidence>
<dbReference type="InterPro" id="IPR012902">
    <property type="entry name" value="N_methyl_site"/>
</dbReference>
<name>A0ABU5EZU5_9BACT</name>
<reference evidence="3" key="1">
    <citation type="journal article" date="2023" name="Mar. Drugs">
        <title>Gemmata algarum, a Novel Planctomycete Isolated from an Algal Mat, Displays Antimicrobial Activity.</title>
        <authorList>
            <person name="Kumar G."/>
            <person name="Kallscheuer N."/>
            <person name="Kashif M."/>
            <person name="Ahamad S."/>
            <person name="Jagadeeshwari U."/>
            <person name="Pannikurungottu S."/>
            <person name="Haufschild T."/>
            <person name="Kabuu M."/>
            <person name="Sasikala C."/>
            <person name="Jogler C."/>
            <person name="Ramana C."/>
        </authorList>
    </citation>
    <scope>NUCLEOTIDE SEQUENCE [LARGE SCALE GENOMIC DNA]</scope>
    <source>
        <strain evidence="3">JC673</strain>
    </source>
</reference>
<dbReference type="InterPro" id="IPR045584">
    <property type="entry name" value="Pilin-like"/>
</dbReference>
<dbReference type="Gene3D" id="3.30.700.10">
    <property type="entry name" value="Glycoprotein, Type 4 Pilin"/>
    <property type="match status" value="1"/>
</dbReference>
<dbReference type="SUPFAM" id="SSF54523">
    <property type="entry name" value="Pili subunits"/>
    <property type="match status" value="1"/>
</dbReference>
<sequence>MRLSRTAFTLLELLVVVGILAVLIGLLLPAVQNVRSAAARMQEANNMRQLGIAIHSFAAAHDGKLPDVDGAAPAKGDSVLYTLLPYLEIQLLTGSQPSESASSRWYQPKFFRAPADPSFGPTVAPDRAASGDLGDTSYAANAQALRRGAELQNGFPDGLSGTLLFSHHYARCGLSGFTWSILGTQCAEQGNPNPVPCDRPLRHRATFADAPMYTDAAPVAAAPGRSVASIRGLTFQVRPPFDSCDFRVPQALFDSGLSALNADGSYRTVPSGVDEAVFWGAVTPAGGEVLGDW</sequence>
<proteinExistence type="predicted"/>
<dbReference type="RefSeq" id="WP_320687330.1">
    <property type="nucleotide sequence ID" value="NZ_JAXBLV010000184.1"/>
</dbReference>
<dbReference type="InterPro" id="IPR011453">
    <property type="entry name" value="DUF1559"/>
</dbReference>
<keyword evidence="3" id="KW-1185">Reference proteome</keyword>
<evidence type="ECO:0000313" key="2">
    <source>
        <dbReference type="EMBL" id="MDY3560808.1"/>
    </source>
</evidence>
<dbReference type="PANTHER" id="PTHR30093:SF2">
    <property type="entry name" value="TYPE II SECRETION SYSTEM PROTEIN H"/>
    <property type="match status" value="1"/>
</dbReference>
<evidence type="ECO:0000259" key="1">
    <source>
        <dbReference type="Pfam" id="PF07596"/>
    </source>
</evidence>
<dbReference type="EMBL" id="JAXBLV010000184">
    <property type="protein sequence ID" value="MDY3560808.1"/>
    <property type="molecule type" value="Genomic_DNA"/>
</dbReference>